<dbReference type="Gene3D" id="1.10.10.920">
    <property type="match status" value="1"/>
</dbReference>
<comment type="subunit">
    <text evidence="4">Monomer.</text>
</comment>
<evidence type="ECO:0000259" key="15">
    <source>
        <dbReference type="PROSITE" id="PS51918"/>
    </source>
</evidence>
<keyword evidence="9 14" id="KW-0560">Oxidoreductase</keyword>
<keyword evidence="10 14" id="KW-0408">Iron</keyword>
<comment type="catalytic activity">
    <reaction evidence="13 14">
        <text>coproporphyrinogen III + 2 S-adenosyl-L-methionine = protoporphyrinogen IX + 2 5'-deoxyadenosine + 2 L-methionine + 2 CO2</text>
        <dbReference type="Rhea" id="RHEA:15425"/>
        <dbReference type="ChEBI" id="CHEBI:16526"/>
        <dbReference type="ChEBI" id="CHEBI:17319"/>
        <dbReference type="ChEBI" id="CHEBI:57307"/>
        <dbReference type="ChEBI" id="CHEBI:57309"/>
        <dbReference type="ChEBI" id="CHEBI:57844"/>
        <dbReference type="ChEBI" id="CHEBI:59789"/>
        <dbReference type="EC" id="1.3.98.3"/>
    </reaction>
</comment>
<evidence type="ECO:0000256" key="6">
    <source>
        <dbReference type="ARBA" id="ARBA00022490"/>
    </source>
</evidence>
<keyword evidence="12 14" id="KW-0627">Porphyrin biosynthesis</keyword>
<name>A0ABT0RTZ6_9SPHN</name>
<dbReference type="PANTHER" id="PTHR13932">
    <property type="entry name" value="COPROPORPHYRINIGEN III OXIDASE"/>
    <property type="match status" value="1"/>
</dbReference>
<dbReference type="SFLD" id="SFLDS00029">
    <property type="entry name" value="Radical_SAM"/>
    <property type="match status" value="1"/>
</dbReference>
<keyword evidence="11 14" id="KW-0411">Iron-sulfur</keyword>
<dbReference type="Pfam" id="PF04055">
    <property type="entry name" value="Radical_SAM"/>
    <property type="match status" value="1"/>
</dbReference>
<dbReference type="InterPro" id="IPR007197">
    <property type="entry name" value="rSAM"/>
</dbReference>
<proteinExistence type="inferred from homology"/>
<evidence type="ECO:0000313" key="17">
    <source>
        <dbReference type="Proteomes" id="UP001203410"/>
    </source>
</evidence>
<evidence type="ECO:0000256" key="12">
    <source>
        <dbReference type="ARBA" id="ARBA00023244"/>
    </source>
</evidence>
<keyword evidence="7 14" id="KW-0949">S-adenosyl-L-methionine</keyword>
<comment type="similarity">
    <text evidence="3 14">Belongs to the anaerobic coproporphyrinogen-III oxidase family.</text>
</comment>
<evidence type="ECO:0000256" key="4">
    <source>
        <dbReference type="ARBA" id="ARBA00011245"/>
    </source>
</evidence>
<evidence type="ECO:0000256" key="9">
    <source>
        <dbReference type="ARBA" id="ARBA00023002"/>
    </source>
</evidence>
<protein>
    <recommendedName>
        <fullName evidence="14">Coproporphyrinogen-III oxidase</fullName>
        <ecNumber evidence="14">1.3.98.3</ecNumber>
    </recommendedName>
</protein>
<dbReference type="SMART" id="SM00729">
    <property type="entry name" value="Elp3"/>
    <property type="match status" value="1"/>
</dbReference>
<comment type="subcellular location">
    <subcellularLocation>
        <location evidence="1 14">Cytoplasm</location>
    </subcellularLocation>
</comment>
<evidence type="ECO:0000256" key="8">
    <source>
        <dbReference type="ARBA" id="ARBA00022723"/>
    </source>
</evidence>
<organism evidence="16 17">
    <name type="scientific">Sphingomonas caseinilyticus</name>
    <dbReference type="NCBI Taxonomy" id="2908205"/>
    <lineage>
        <taxon>Bacteria</taxon>
        <taxon>Pseudomonadati</taxon>
        <taxon>Pseudomonadota</taxon>
        <taxon>Alphaproteobacteria</taxon>
        <taxon>Sphingomonadales</taxon>
        <taxon>Sphingomonadaceae</taxon>
        <taxon>Sphingomonas</taxon>
    </lineage>
</organism>
<keyword evidence="8 14" id="KW-0479">Metal-binding</keyword>
<accession>A0ABT0RTZ6</accession>
<evidence type="ECO:0000256" key="1">
    <source>
        <dbReference type="ARBA" id="ARBA00004496"/>
    </source>
</evidence>
<keyword evidence="5 14" id="KW-0004">4Fe-4S</keyword>
<dbReference type="RefSeq" id="WP_249903806.1">
    <property type="nucleotide sequence ID" value="NZ_JAMGBA010000001.1"/>
</dbReference>
<comment type="caution">
    <text evidence="16">The sequence shown here is derived from an EMBL/GenBank/DDBJ whole genome shotgun (WGS) entry which is preliminary data.</text>
</comment>
<dbReference type="PIRSF" id="PIRSF000167">
    <property type="entry name" value="HemN"/>
    <property type="match status" value="1"/>
</dbReference>
<gene>
    <name evidence="16" type="primary">hemN</name>
    <name evidence="16" type="ORF">LZ496_06680</name>
</gene>
<evidence type="ECO:0000256" key="10">
    <source>
        <dbReference type="ARBA" id="ARBA00023004"/>
    </source>
</evidence>
<dbReference type="InterPro" id="IPR013785">
    <property type="entry name" value="Aldolase_TIM"/>
</dbReference>
<sequence length="439" mass="48504">MTGWTYFPELLATPVPRYTSYPTAAEFGDAVGARQLDAELAVIDPDRPVSLYVHIPYCHEICWYCGCNTGAANKTQRLTGYLDTLHQEIELVAGKLGGRGNVRRIALGGGSPNAISPNQFAALLATLRAAFSAEDAQLSIELDPRSLDASWYQAIADAGVTRASLGVQTLDPKVQRSIGRLQPEELIRTAVKELRSAGIRSLNFDLMYGLPYQGLAELNATLAATIDMRPERIALFGYAHVPHLIARQRRIDGKALPDAELRFRQAEFGHKVLTHAGYDPIGFDHYARPDDLLSAAARQGQLRRNFQGFTEDGADILIGLGASAISQFPGLIVQNEKNAGRYKIRVSSGLLPATHGIVRTAEDERRRRIIEQILCDGEGDFLFEQQLLDKLQPFLERGLVTLECGRLRLPDYARPYARVIAALFDQYRQPSATRFSNAI</sequence>
<evidence type="ECO:0000256" key="14">
    <source>
        <dbReference type="PIRNR" id="PIRNR000167"/>
    </source>
</evidence>
<dbReference type="SFLD" id="SFLDG01065">
    <property type="entry name" value="anaerobic_coproporphyrinogen-I"/>
    <property type="match status" value="1"/>
</dbReference>
<evidence type="ECO:0000256" key="3">
    <source>
        <dbReference type="ARBA" id="ARBA00005493"/>
    </source>
</evidence>
<dbReference type="EMBL" id="JAMGBA010000001">
    <property type="protein sequence ID" value="MCL6698467.1"/>
    <property type="molecule type" value="Genomic_DNA"/>
</dbReference>
<dbReference type="Proteomes" id="UP001203410">
    <property type="component" value="Unassembled WGS sequence"/>
</dbReference>
<dbReference type="PROSITE" id="PS51918">
    <property type="entry name" value="RADICAL_SAM"/>
    <property type="match status" value="1"/>
</dbReference>
<dbReference type="SUPFAM" id="SSF102114">
    <property type="entry name" value="Radical SAM enzymes"/>
    <property type="match status" value="1"/>
</dbReference>
<dbReference type="NCBIfam" id="TIGR00538">
    <property type="entry name" value="hemN"/>
    <property type="match status" value="1"/>
</dbReference>
<keyword evidence="6 14" id="KW-0963">Cytoplasm</keyword>
<dbReference type="InterPro" id="IPR058240">
    <property type="entry name" value="rSAM_sf"/>
</dbReference>
<keyword evidence="17" id="KW-1185">Reference proteome</keyword>
<dbReference type="EC" id="1.3.98.3" evidence="14"/>
<evidence type="ECO:0000256" key="7">
    <source>
        <dbReference type="ARBA" id="ARBA00022691"/>
    </source>
</evidence>
<dbReference type="InterPro" id="IPR034505">
    <property type="entry name" value="Coproporphyrinogen-III_oxidase"/>
</dbReference>
<evidence type="ECO:0000256" key="2">
    <source>
        <dbReference type="ARBA" id="ARBA00004785"/>
    </source>
</evidence>
<evidence type="ECO:0000256" key="5">
    <source>
        <dbReference type="ARBA" id="ARBA00022485"/>
    </source>
</evidence>
<reference evidence="16 17" key="1">
    <citation type="submission" date="2022-05" db="EMBL/GenBank/DDBJ databases">
        <authorList>
            <person name="Jo J.-H."/>
            <person name="Im W.-T."/>
        </authorList>
    </citation>
    <scope>NUCLEOTIDE SEQUENCE [LARGE SCALE GENOMIC DNA]</scope>
    <source>
        <strain evidence="16 17">NSE70-1</strain>
    </source>
</reference>
<dbReference type="GO" id="GO:0051989">
    <property type="term" value="F:coproporphyrinogen dehydrogenase activity"/>
    <property type="evidence" value="ECO:0007669"/>
    <property type="project" value="UniProtKB-EC"/>
</dbReference>
<dbReference type="PANTHER" id="PTHR13932:SF6">
    <property type="entry name" value="OXYGEN-INDEPENDENT COPROPORPHYRINOGEN III OXIDASE"/>
    <property type="match status" value="1"/>
</dbReference>
<dbReference type="InterPro" id="IPR004558">
    <property type="entry name" value="Coprogen_oxidase_HemN"/>
</dbReference>
<comment type="cofactor">
    <cofactor evidence="14">
        <name>[4Fe-4S] cluster</name>
        <dbReference type="ChEBI" id="CHEBI:49883"/>
    </cofactor>
    <text evidence="14">Binds 1 [4Fe-4S] cluster. The cluster is coordinated with 3 cysteines and an exchangeable S-adenosyl-L-methionine.</text>
</comment>
<evidence type="ECO:0000256" key="11">
    <source>
        <dbReference type="ARBA" id="ARBA00023014"/>
    </source>
</evidence>
<dbReference type="Gene3D" id="3.20.20.70">
    <property type="entry name" value="Aldolase class I"/>
    <property type="match status" value="1"/>
</dbReference>
<evidence type="ECO:0000313" key="16">
    <source>
        <dbReference type="EMBL" id="MCL6698467.1"/>
    </source>
</evidence>
<comment type="pathway">
    <text evidence="2 14">Porphyrin-containing compound metabolism; protoporphyrin-IX biosynthesis; protoporphyrinogen-IX from coproporphyrinogen-III (AdoMet route): step 1/1.</text>
</comment>
<evidence type="ECO:0000256" key="13">
    <source>
        <dbReference type="ARBA" id="ARBA00048321"/>
    </source>
</evidence>
<dbReference type="CDD" id="cd01335">
    <property type="entry name" value="Radical_SAM"/>
    <property type="match status" value="1"/>
</dbReference>
<feature type="domain" description="Radical SAM core" evidence="15">
    <location>
        <begin position="43"/>
        <end position="276"/>
    </location>
</feature>
<dbReference type="InterPro" id="IPR006638">
    <property type="entry name" value="Elp3/MiaA/NifB-like_rSAM"/>
</dbReference>